<gene>
    <name evidence="9" type="ORF">CSSPJE1EN1_LOCUS20051</name>
</gene>
<dbReference type="Proteomes" id="UP001497444">
    <property type="component" value="Chromosome 6"/>
</dbReference>
<evidence type="ECO:0000256" key="7">
    <source>
        <dbReference type="ARBA" id="ARBA00023136"/>
    </source>
</evidence>
<comment type="similarity">
    <text evidence="2 8">Belongs to the TIM21 family.</text>
</comment>
<evidence type="ECO:0000256" key="6">
    <source>
        <dbReference type="ARBA" id="ARBA00023128"/>
    </source>
</evidence>
<keyword evidence="6 8" id="KW-0496">Mitochondrion</keyword>
<evidence type="ECO:0000256" key="3">
    <source>
        <dbReference type="ARBA" id="ARBA00022692"/>
    </source>
</evidence>
<proteinExistence type="inferred from homology"/>
<comment type="subunit">
    <text evidence="8">Component of the TIM23 complex.</text>
</comment>
<keyword evidence="10" id="KW-1185">Reference proteome</keyword>
<sequence length="138" mass="14985">MSWRPSITAVRKVGTYSYYCLISQFFFRVGGSRIIWFVAAAAAVVLVMQNALVLGTGNCVETVLELKSRGLSKQQEEDPFDSLTDKVPERPVTVAEGASYSLIILAGLAVAAAAACAVFKELIFQPREYVLCFPLLGS</sequence>
<comment type="caution">
    <text evidence="8">Lacks conserved residue(s) required for the propagation of feature annotation.</text>
</comment>
<name>A0ABP0X9R8_9BRYO</name>
<dbReference type="InterPro" id="IPR013261">
    <property type="entry name" value="Tim21"/>
</dbReference>
<evidence type="ECO:0000313" key="9">
    <source>
        <dbReference type="EMBL" id="CAK9274573.1"/>
    </source>
</evidence>
<dbReference type="EMBL" id="OZ020101">
    <property type="protein sequence ID" value="CAK9274573.1"/>
    <property type="molecule type" value="Genomic_DNA"/>
</dbReference>
<comment type="function">
    <text evidence="8">Essential component of the TIM23 complex, a complex that mediates the translocation of transit peptide-containing proteins across the mitochondrial inner membrane.</text>
</comment>
<keyword evidence="8" id="KW-0653">Protein transport</keyword>
<reference evidence="9" key="1">
    <citation type="submission" date="2024-02" db="EMBL/GenBank/DDBJ databases">
        <authorList>
            <consortium name="ELIXIR-Norway"/>
            <consortium name="Elixir Norway"/>
        </authorList>
    </citation>
    <scope>NUCLEOTIDE SEQUENCE</scope>
</reference>
<feature type="transmembrane region" description="Helical" evidence="8">
    <location>
        <begin position="98"/>
        <end position="119"/>
    </location>
</feature>
<keyword evidence="8" id="KW-0811">Translocation</keyword>
<comment type="subcellular location">
    <subcellularLocation>
        <location evidence="8">Mitochondrion inner membrane</location>
        <topology evidence="8">Single-pass membrane protein</topology>
    </subcellularLocation>
    <subcellularLocation>
        <location evidence="1">Mitochondrion membrane</location>
        <topology evidence="1">Single-pass membrane protein</topology>
    </subcellularLocation>
</comment>
<organism evidence="9 10">
    <name type="scientific">Sphagnum jensenii</name>
    <dbReference type="NCBI Taxonomy" id="128206"/>
    <lineage>
        <taxon>Eukaryota</taxon>
        <taxon>Viridiplantae</taxon>
        <taxon>Streptophyta</taxon>
        <taxon>Embryophyta</taxon>
        <taxon>Bryophyta</taxon>
        <taxon>Sphagnophytina</taxon>
        <taxon>Sphagnopsida</taxon>
        <taxon>Sphagnales</taxon>
        <taxon>Sphagnaceae</taxon>
        <taxon>Sphagnum</taxon>
    </lineage>
</organism>
<keyword evidence="8" id="KW-0813">Transport</keyword>
<evidence type="ECO:0000256" key="2">
    <source>
        <dbReference type="ARBA" id="ARBA00010867"/>
    </source>
</evidence>
<keyword evidence="3 8" id="KW-0812">Transmembrane</keyword>
<dbReference type="PANTHER" id="PTHR13032:SF6">
    <property type="entry name" value="MITOCHONDRIAL IMPORT INNER MEMBRANE TRANSLOCASE SUBUNIT TIM21"/>
    <property type="match status" value="1"/>
</dbReference>
<keyword evidence="4" id="KW-0809">Transit peptide</keyword>
<feature type="transmembrane region" description="Helical" evidence="8">
    <location>
        <begin position="34"/>
        <end position="54"/>
    </location>
</feature>
<evidence type="ECO:0000256" key="4">
    <source>
        <dbReference type="ARBA" id="ARBA00022946"/>
    </source>
</evidence>
<evidence type="ECO:0000256" key="8">
    <source>
        <dbReference type="RuleBase" id="RU367142"/>
    </source>
</evidence>
<keyword evidence="8" id="KW-0999">Mitochondrion inner membrane</keyword>
<dbReference type="PANTHER" id="PTHR13032">
    <property type="entry name" value="MITOCHONDRIAL IMPORT INNER MEMBRANE TRANSLOCASE SUBUNIT TIM21"/>
    <property type="match status" value="1"/>
</dbReference>
<keyword evidence="5 8" id="KW-1133">Transmembrane helix</keyword>
<evidence type="ECO:0000256" key="5">
    <source>
        <dbReference type="ARBA" id="ARBA00022989"/>
    </source>
</evidence>
<evidence type="ECO:0000313" key="10">
    <source>
        <dbReference type="Proteomes" id="UP001497444"/>
    </source>
</evidence>
<protein>
    <recommendedName>
        <fullName evidence="8">Mitochondrial import inner membrane translocase subunit Tim21</fullName>
    </recommendedName>
</protein>
<accession>A0ABP0X9R8</accession>
<evidence type="ECO:0000256" key="1">
    <source>
        <dbReference type="ARBA" id="ARBA00004304"/>
    </source>
</evidence>
<keyword evidence="7 8" id="KW-0472">Membrane</keyword>